<reference evidence="5 6" key="1">
    <citation type="journal article" date="2016" name="Nat. Commun.">
        <title>Thousands of microbial genomes shed light on interconnected biogeochemical processes in an aquifer system.</title>
        <authorList>
            <person name="Anantharaman K."/>
            <person name="Brown C.T."/>
            <person name="Hug L.A."/>
            <person name="Sharon I."/>
            <person name="Castelle C.J."/>
            <person name="Probst A.J."/>
            <person name="Thomas B.C."/>
            <person name="Singh A."/>
            <person name="Wilkins M.J."/>
            <person name="Karaoz U."/>
            <person name="Brodie E.L."/>
            <person name="Williams K.H."/>
            <person name="Hubbard S.S."/>
            <person name="Banfield J.F."/>
        </authorList>
    </citation>
    <scope>NUCLEOTIDE SEQUENCE [LARGE SCALE GENOMIC DNA]</scope>
</reference>
<dbReference type="SUPFAM" id="SSF53244">
    <property type="entry name" value="MurD-like peptide ligases, peptide-binding domain"/>
    <property type="match status" value="1"/>
</dbReference>
<comment type="caution">
    <text evidence="5">The sequence shown here is derived from an EMBL/GenBank/DDBJ whole genome shotgun (WGS) entry which is preliminary data.</text>
</comment>
<comment type="pathway">
    <text evidence="2">Cell wall biogenesis; peptidoglycan biosynthesis.</text>
</comment>
<dbReference type="NCBIfam" id="TIGR01085">
    <property type="entry name" value="murE"/>
    <property type="match status" value="1"/>
</dbReference>
<dbReference type="EMBL" id="MFQE01000074">
    <property type="protein sequence ID" value="OGH69600.1"/>
    <property type="molecule type" value="Genomic_DNA"/>
</dbReference>
<dbReference type="STRING" id="1798683.A3C90_04180"/>
<organism evidence="5 6">
    <name type="scientific">Candidatus Magasanikbacteria bacterium RIFCSPHIGHO2_02_FULL_51_14</name>
    <dbReference type="NCBI Taxonomy" id="1798683"/>
    <lineage>
        <taxon>Bacteria</taxon>
        <taxon>Candidatus Magasanikiibacteriota</taxon>
    </lineage>
</organism>
<dbReference type="Pfam" id="PF02875">
    <property type="entry name" value="Mur_ligase_C"/>
    <property type="match status" value="1"/>
</dbReference>
<evidence type="ECO:0008006" key="7">
    <source>
        <dbReference type="Google" id="ProtNLM"/>
    </source>
</evidence>
<dbReference type="GO" id="GO:0016881">
    <property type="term" value="F:acid-amino acid ligase activity"/>
    <property type="evidence" value="ECO:0007669"/>
    <property type="project" value="InterPro"/>
</dbReference>
<keyword evidence="2" id="KW-0961">Cell wall biogenesis/degradation</keyword>
<dbReference type="InterPro" id="IPR013221">
    <property type="entry name" value="Mur_ligase_cen"/>
</dbReference>
<gene>
    <name evidence="5" type="ORF">A3C90_04180</name>
</gene>
<feature type="domain" description="Mur ligase central" evidence="4">
    <location>
        <begin position="54"/>
        <end position="261"/>
    </location>
</feature>
<dbReference type="SUPFAM" id="SSF53623">
    <property type="entry name" value="MurD-like peptide ligases, catalytic domain"/>
    <property type="match status" value="1"/>
</dbReference>
<name>A0A1F6MDH1_9BACT</name>
<evidence type="ECO:0000313" key="5">
    <source>
        <dbReference type="EMBL" id="OGH69600.1"/>
    </source>
</evidence>
<keyword evidence="2" id="KW-0133">Cell shape</keyword>
<dbReference type="GO" id="GO:0051301">
    <property type="term" value="P:cell division"/>
    <property type="evidence" value="ECO:0007669"/>
    <property type="project" value="UniProtKB-KW"/>
</dbReference>
<feature type="domain" description="Mur ligase C-terminal" evidence="3">
    <location>
        <begin position="283"/>
        <end position="417"/>
    </location>
</feature>
<dbReference type="InterPro" id="IPR036565">
    <property type="entry name" value="Mur-like_cat_sf"/>
</dbReference>
<dbReference type="PANTHER" id="PTHR23135">
    <property type="entry name" value="MUR LIGASE FAMILY MEMBER"/>
    <property type="match status" value="1"/>
</dbReference>
<keyword evidence="2" id="KW-0132">Cell division</keyword>
<dbReference type="AlphaFoldDB" id="A0A1F6MDH1"/>
<dbReference type="Pfam" id="PF08245">
    <property type="entry name" value="Mur_ligase_M"/>
    <property type="match status" value="1"/>
</dbReference>
<dbReference type="Gene3D" id="3.40.1190.10">
    <property type="entry name" value="Mur-like, catalytic domain"/>
    <property type="match status" value="1"/>
</dbReference>
<proteinExistence type="inferred from homology"/>
<comment type="subcellular location">
    <subcellularLocation>
        <location evidence="2">Cytoplasm</location>
    </subcellularLocation>
</comment>
<dbReference type="GO" id="GO:0005524">
    <property type="term" value="F:ATP binding"/>
    <property type="evidence" value="ECO:0007669"/>
    <property type="project" value="InterPro"/>
</dbReference>
<dbReference type="Gene3D" id="3.90.190.20">
    <property type="entry name" value="Mur ligase, C-terminal domain"/>
    <property type="match status" value="1"/>
</dbReference>
<dbReference type="GO" id="GO:0071555">
    <property type="term" value="P:cell wall organization"/>
    <property type="evidence" value="ECO:0007669"/>
    <property type="project" value="UniProtKB-KW"/>
</dbReference>
<evidence type="ECO:0000313" key="6">
    <source>
        <dbReference type="Proteomes" id="UP000177457"/>
    </source>
</evidence>
<sequence length="447" mass="49911">MCNFVQFYLIPVTYQNILKKIIPKRMRNMLHLFYAWWGAVKYGHPSDELLVIGVTGTSGKSTTVYFLCQLLEAAGYTVGALSTIEFYVAGKSKLNDRKMTMLGKMEIQRYLREMLDAGCDVAIIETTSEGAVQHRHRFINYDTIVLTNLYPEHIESHGSFEKYKAAKLGIFEFVAKSRRKILDGKKIKKTAIVNKEVKERGEFLRYPFDERHQFGAKSNVEAKDIVADNAGLRFRIYEREFHASLYGRHNVTNILAVVAVARSLGISWDAIQEAVSRFRGAPGRIEFIKEAEQHGFQVIVDYAFEPVALGALYDVVALIQPKRVIHVCGSTGGGRDKARRKLIGKIAGEKADIVMVTNEDPYDEDPMAIIHDVSAGAQEAGKKLGENLFEILDRKEAIAKAISLAEAGDLVLVTGKGSEQGIMIAGGKMVEWDDRVAVLACLLSQQK</sequence>
<dbReference type="GO" id="GO:0005737">
    <property type="term" value="C:cytoplasm"/>
    <property type="evidence" value="ECO:0007669"/>
    <property type="project" value="UniProtKB-SubCell"/>
</dbReference>
<comment type="similarity">
    <text evidence="1">Belongs to the MurCDEF family. MurE subfamily.</text>
</comment>
<dbReference type="Proteomes" id="UP000177457">
    <property type="component" value="Unassembled WGS sequence"/>
</dbReference>
<dbReference type="InterPro" id="IPR004101">
    <property type="entry name" value="Mur_ligase_C"/>
</dbReference>
<evidence type="ECO:0000256" key="2">
    <source>
        <dbReference type="RuleBase" id="RU004135"/>
    </source>
</evidence>
<dbReference type="GO" id="GO:0008360">
    <property type="term" value="P:regulation of cell shape"/>
    <property type="evidence" value="ECO:0007669"/>
    <property type="project" value="UniProtKB-KW"/>
</dbReference>
<keyword evidence="2" id="KW-0131">Cell cycle</keyword>
<dbReference type="GO" id="GO:0009252">
    <property type="term" value="P:peptidoglycan biosynthetic process"/>
    <property type="evidence" value="ECO:0007669"/>
    <property type="project" value="UniProtKB-UniPathway"/>
</dbReference>
<evidence type="ECO:0000259" key="3">
    <source>
        <dbReference type="Pfam" id="PF02875"/>
    </source>
</evidence>
<accession>A0A1F6MDH1</accession>
<dbReference type="UniPathway" id="UPA00219"/>
<dbReference type="PANTHER" id="PTHR23135:SF4">
    <property type="entry name" value="UDP-N-ACETYLMURAMOYL-L-ALANYL-D-GLUTAMATE--2,6-DIAMINOPIMELATE LIGASE MURE HOMOLOG, CHLOROPLASTIC"/>
    <property type="match status" value="1"/>
</dbReference>
<dbReference type="InterPro" id="IPR005761">
    <property type="entry name" value="UDP-N-AcMur-Glu-dNH2Pim_ligase"/>
</dbReference>
<dbReference type="InterPro" id="IPR036615">
    <property type="entry name" value="Mur_ligase_C_dom_sf"/>
</dbReference>
<evidence type="ECO:0000259" key="4">
    <source>
        <dbReference type="Pfam" id="PF08245"/>
    </source>
</evidence>
<keyword evidence="2" id="KW-0573">Peptidoglycan synthesis</keyword>
<evidence type="ECO:0000256" key="1">
    <source>
        <dbReference type="ARBA" id="ARBA00005898"/>
    </source>
</evidence>
<protein>
    <recommendedName>
        <fullName evidence="7">UDP-N-acetylmuramyl-tripeptide synthetase</fullName>
    </recommendedName>
</protein>